<evidence type="ECO:0000256" key="1">
    <source>
        <dbReference type="SAM" id="Phobius"/>
    </source>
</evidence>
<sequence>MRLGWPVVSSIGAAALCAISWASEDWVRARADPPLCEHDVRCILGLRSADLVAQLRPDPLHPWEKAPPELHRCGVAWADLQVDGNGLSVPMGPMPLNASKSSAAGSFELLAQACRAAMLVSVGAAFCLTSLACTSLQVHRYRSLERLAVALLLGHVVMACGALLVLATWCAVRVKPWIAQILFVTTGGQAAIWPHHLEVLPGPAAICFGLAGLLSFGASLLLIGRQELPDGDAAQVWELKPEPAEPAEPAPGPREPSKDKLVRLVAQRRREIVHDQLRWADALLVGCAACFAVLLLSSLWVVGQKAVDLGVKDALNKPTWRRGRYPGGIPWHPEDYREAWRDVKAAGICTGIRTAIKIDDFRKSVQRHADETAQQLKKRFRSERLDSTEEGG</sequence>
<gene>
    <name evidence="3" type="ORF">SNAT2548_LOCUS18125</name>
</gene>
<feature type="transmembrane region" description="Helical" evidence="1">
    <location>
        <begin position="279"/>
        <end position="302"/>
    </location>
</feature>
<feature type="transmembrane region" description="Helical" evidence="1">
    <location>
        <begin position="148"/>
        <end position="169"/>
    </location>
</feature>
<dbReference type="OrthoDB" id="433124at2759"/>
<feature type="transmembrane region" description="Helical" evidence="1">
    <location>
        <begin position="116"/>
        <end position="136"/>
    </location>
</feature>
<reference evidence="3" key="1">
    <citation type="submission" date="2021-02" db="EMBL/GenBank/DDBJ databases">
        <authorList>
            <person name="Dougan E. K."/>
            <person name="Rhodes N."/>
            <person name="Thang M."/>
            <person name="Chan C."/>
        </authorList>
    </citation>
    <scope>NUCLEOTIDE SEQUENCE</scope>
</reference>
<feature type="signal peptide" evidence="2">
    <location>
        <begin position="1"/>
        <end position="31"/>
    </location>
</feature>
<comment type="caution">
    <text evidence="3">The sequence shown here is derived from an EMBL/GenBank/DDBJ whole genome shotgun (WGS) entry which is preliminary data.</text>
</comment>
<keyword evidence="4" id="KW-1185">Reference proteome</keyword>
<evidence type="ECO:0000256" key="2">
    <source>
        <dbReference type="SAM" id="SignalP"/>
    </source>
</evidence>
<dbReference type="AlphaFoldDB" id="A0A812PJK1"/>
<keyword evidence="1" id="KW-0472">Membrane</keyword>
<feature type="chain" id="PRO_5032293820" description="Transmembrane protein" evidence="2">
    <location>
        <begin position="32"/>
        <end position="392"/>
    </location>
</feature>
<evidence type="ECO:0000313" key="3">
    <source>
        <dbReference type="EMBL" id="CAE7345716.1"/>
    </source>
</evidence>
<protein>
    <recommendedName>
        <fullName evidence="5">Transmembrane protein</fullName>
    </recommendedName>
</protein>
<keyword evidence="2" id="KW-0732">Signal</keyword>
<proteinExistence type="predicted"/>
<evidence type="ECO:0008006" key="5">
    <source>
        <dbReference type="Google" id="ProtNLM"/>
    </source>
</evidence>
<keyword evidence="1" id="KW-0812">Transmembrane</keyword>
<dbReference type="EMBL" id="CAJNDS010002135">
    <property type="protein sequence ID" value="CAE7345716.1"/>
    <property type="molecule type" value="Genomic_DNA"/>
</dbReference>
<accession>A0A812PJK1</accession>
<feature type="transmembrane region" description="Helical" evidence="1">
    <location>
        <begin position="203"/>
        <end position="223"/>
    </location>
</feature>
<organism evidence="3 4">
    <name type="scientific">Symbiodinium natans</name>
    <dbReference type="NCBI Taxonomy" id="878477"/>
    <lineage>
        <taxon>Eukaryota</taxon>
        <taxon>Sar</taxon>
        <taxon>Alveolata</taxon>
        <taxon>Dinophyceae</taxon>
        <taxon>Suessiales</taxon>
        <taxon>Symbiodiniaceae</taxon>
        <taxon>Symbiodinium</taxon>
    </lineage>
</organism>
<name>A0A812PJK1_9DINO</name>
<evidence type="ECO:0000313" key="4">
    <source>
        <dbReference type="Proteomes" id="UP000604046"/>
    </source>
</evidence>
<keyword evidence="1" id="KW-1133">Transmembrane helix</keyword>
<dbReference type="Proteomes" id="UP000604046">
    <property type="component" value="Unassembled WGS sequence"/>
</dbReference>